<dbReference type="Proteomes" id="UP001596472">
    <property type="component" value="Unassembled WGS sequence"/>
</dbReference>
<dbReference type="EC" id="3.1.-.-" evidence="3"/>
<dbReference type="RefSeq" id="WP_379712364.1">
    <property type="nucleotide sequence ID" value="NZ_JBHTBS010000005.1"/>
</dbReference>
<keyword evidence="1" id="KW-0732">Signal</keyword>
<feature type="chain" id="PRO_5046086326" evidence="1">
    <location>
        <begin position="19"/>
        <end position="403"/>
    </location>
</feature>
<keyword evidence="3" id="KW-0378">Hydrolase</keyword>
<feature type="domain" description="SGNH hydrolase-type esterase" evidence="2">
    <location>
        <begin position="36"/>
        <end position="209"/>
    </location>
</feature>
<protein>
    <submittedName>
        <fullName evidence="3">SGNH/GDSL hydrolase family protein</fullName>
        <ecNumber evidence="3">3.1.-.-</ecNumber>
    </submittedName>
</protein>
<proteinExistence type="predicted"/>
<gene>
    <name evidence="3" type="ORF">ACFQY0_11275</name>
</gene>
<dbReference type="Gene3D" id="3.40.50.1110">
    <property type="entry name" value="SGNH hydrolase"/>
    <property type="match status" value="1"/>
</dbReference>
<evidence type="ECO:0000313" key="3">
    <source>
        <dbReference type="EMBL" id="MFC7337761.1"/>
    </source>
</evidence>
<dbReference type="GO" id="GO:0016787">
    <property type="term" value="F:hydrolase activity"/>
    <property type="evidence" value="ECO:0007669"/>
    <property type="project" value="UniProtKB-KW"/>
</dbReference>
<dbReference type="Pfam" id="PF13472">
    <property type="entry name" value="Lipase_GDSL_2"/>
    <property type="match status" value="1"/>
</dbReference>
<name>A0ABW2L9H7_9BACT</name>
<dbReference type="InterPro" id="IPR045136">
    <property type="entry name" value="Iah1-like"/>
</dbReference>
<dbReference type="PANTHER" id="PTHR14209:SF19">
    <property type="entry name" value="ISOAMYL ACETATE-HYDROLYZING ESTERASE 1 HOMOLOG"/>
    <property type="match status" value="1"/>
</dbReference>
<keyword evidence="4" id="KW-1185">Reference proteome</keyword>
<dbReference type="SUPFAM" id="SSF52266">
    <property type="entry name" value="SGNH hydrolase"/>
    <property type="match status" value="1"/>
</dbReference>
<evidence type="ECO:0000313" key="4">
    <source>
        <dbReference type="Proteomes" id="UP001596472"/>
    </source>
</evidence>
<dbReference type="EMBL" id="JBHTBS010000005">
    <property type="protein sequence ID" value="MFC7337761.1"/>
    <property type="molecule type" value="Genomic_DNA"/>
</dbReference>
<dbReference type="CDD" id="cd01834">
    <property type="entry name" value="SGNH_hydrolase_like_2"/>
    <property type="match status" value="1"/>
</dbReference>
<dbReference type="InterPro" id="IPR013830">
    <property type="entry name" value="SGNH_hydro"/>
</dbReference>
<evidence type="ECO:0000259" key="2">
    <source>
        <dbReference type="Pfam" id="PF13472"/>
    </source>
</evidence>
<sequence>MRPLSIVVAMLLTPLVQAAPLVHEGDHIAIVGNTFADQLRIHGYLETRLQQSRDISMRNLGWGGDTLTVRDRPTGFPSEESTLKAHETDLIIACFGMGESFDGEAGLAAFKNDLTAFIVSHQGKAYNAECAVRLVLVSPIAYEYLGSTTPAVTERNRELEAYTAAMKEVADEVEVPFIDLFEPTRRMMKDAGTTRLTTNGIHLNPYGYWAVSRVLAEALLGESVTPWKITLDPNAAEGSAEGVRLGKVSREKRDLVFAVTEPSGASLAPPEGIEIPASLAPQKDLLVVPNLDPGEYTLMIDDVKITTANHAEWAEGVAIENSPAHQEAEALRTAINDKNLQFLYSWKALNQVHIVGERKRSPSGKALPAEQVEFNELAKKREQDIREASGTKTRIWRLIAKGL</sequence>
<dbReference type="PANTHER" id="PTHR14209">
    <property type="entry name" value="ISOAMYL ACETATE-HYDROLYZING ESTERASE 1"/>
    <property type="match status" value="1"/>
</dbReference>
<dbReference type="InterPro" id="IPR036514">
    <property type="entry name" value="SGNH_hydro_sf"/>
</dbReference>
<accession>A0ABW2L9H7</accession>
<evidence type="ECO:0000256" key="1">
    <source>
        <dbReference type="SAM" id="SignalP"/>
    </source>
</evidence>
<organism evidence="3 4">
    <name type="scientific">Haloferula chungangensis</name>
    <dbReference type="NCBI Taxonomy" id="1048331"/>
    <lineage>
        <taxon>Bacteria</taxon>
        <taxon>Pseudomonadati</taxon>
        <taxon>Verrucomicrobiota</taxon>
        <taxon>Verrucomicrobiia</taxon>
        <taxon>Verrucomicrobiales</taxon>
        <taxon>Verrucomicrobiaceae</taxon>
        <taxon>Haloferula</taxon>
    </lineage>
</organism>
<feature type="signal peptide" evidence="1">
    <location>
        <begin position="1"/>
        <end position="18"/>
    </location>
</feature>
<comment type="caution">
    <text evidence="3">The sequence shown here is derived from an EMBL/GenBank/DDBJ whole genome shotgun (WGS) entry which is preliminary data.</text>
</comment>
<reference evidence="4" key="1">
    <citation type="journal article" date="2019" name="Int. J. Syst. Evol. Microbiol.">
        <title>The Global Catalogue of Microorganisms (GCM) 10K type strain sequencing project: providing services to taxonomists for standard genome sequencing and annotation.</title>
        <authorList>
            <consortium name="The Broad Institute Genomics Platform"/>
            <consortium name="The Broad Institute Genome Sequencing Center for Infectious Disease"/>
            <person name="Wu L."/>
            <person name="Ma J."/>
        </authorList>
    </citation>
    <scope>NUCLEOTIDE SEQUENCE [LARGE SCALE GENOMIC DNA]</scope>
    <source>
        <strain evidence="4">CGMCC 4.1467</strain>
    </source>
</reference>